<dbReference type="AlphaFoldDB" id="S8EW87"/>
<dbReference type="HOGENOM" id="CLU_167974_0_0_1"/>
<proteinExistence type="predicted"/>
<protein>
    <submittedName>
        <fullName evidence="1">Uncharacterized protein</fullName>
    </submittedName>
</protein>
<dbReference type="EMBL" id="KE504252">
    <property type="protein sequence ID" value="EPS93900.1"/>
    <property type="molecule type" value="Genomic_DNA"/>
</dbReference>
<name>S8EW87_FOMSC</name>
<dbReference type="OrthoDB" id="3232941at2759"/>
<dbReference type="InParanoid" id="S8EW87"/>
<evidence type="ECO:0000313" key="1">
    <source>
        <dbReference type="EMBL" id="EPS93900.1"/>
    </source>
</evidence>
<sequence>LKNSRPLSPSQLQDTLTNMPVNRLNVFHGFKFTPTSLSDDNEETNAVKATPAKAAQFNTVVVLQGNNAEATGLQGESQLTFRRVLRIEGMVCRY</sequence>
<dbReference type="Proteomes" id="UP000015241">
    <property type="component" value="Unassembled WGS sequence"/>
</dbReference>
<feature type="non-terminal residue" evidence="1">
    <location>
        <position position="1"/>
    </location>
</feature>
<keyword evidence="2" id="KW-1185">Reference proteome</keyword>
<evidence type="ECO:0000313" key="2">
    <source>
        <dbReference type="Proteomes" id="UP000015241"/>
    </source>
</evidence>
<accession>S8EW87</accession>
<organism evidence="1 2">
    <name type="scientific">Fomitopsis schrenkii</name>
    <name type="common">Brown rot fungus</name>
    <dbReference type="NCBI Taxonomy" id="2126942"/>
    <lineage>
        <taxon>Eukaryota</taxon>
        <taxon>Fungi</taxon>
        <taxon>Dikarya</taxon>
        <taxon>Basidiomycota</taxon>
        <taxon>Agaricomycotina</taxon>
        <taxon>Agaricomycetes</taxon>
        <taxon>Polyporales</taxon>
        <taxon>Fomitopsis</taxon>
    </lineage>
</organism>
<gene>
    <name evidence="1" type="ORF">FOMPIDRAFT_1135285</name>
</gene>
<reference evidence="1 2" key="1">
    <citation type="journal article" date="2012" name="Science">
        <title>The Paleozoic origin of enzymatic lignin decomposition reconstructed from 31 fungal genomes.</title>
        <authorList>
            <person name="Floudas D."/>
            <person name="Binder M."/>
            <person name="Riley R."/>
            <person name="Barry K."/>
            <person name="Blanchette R.A."/>
            <person name="Henrissat B."/>
            <person name="Martinez A.T."/>
            <person name="Otillar R."/>
            <person name="Spatafora J.W."/>
            <person name="Yadav J.S."/>
            <person name="Aerts A."/>
            <person name="Benoit I."/>
            <person name="Boyd A."/>
            <person name="Carlson A."/>
            <person name="Copeland A."/>
            <person name="Coutinho P.M."/>
            <person name="de Vries R.P."/>
            <person name="Ferreira P."/>
            <person name="Findley K."/>
            <person name="Foster B."/>
            <person name="Gaskell J."/>
            <person name="Glotzer D."/>
            <person name="Gorecki P."/>
            <person name="Heitman J."/>
            <person name="Hesse C."/>
            <person name="Hori C."/>
            <person name="Igarashi K."/>
            <person name="Jurgens J.A."/>
            <person name="Kallen N."/>
            <person name="Kersten P."/>
            <person name="Kohler A."/>
            <person name="Kuees U."/>
            <person name="Kumar T.K.A."/>
            <person name="Kuo A."/>
            <person name="LaButti K."/>
            <person name="Larrondo L.F."/>
            <person name="Lindquist E."/>
            <person name="Ling A."/>
            <person name="Lombard V."/>
            <person name="Lucas S."/>
            <person name="Lundell T."/>
            <person name="Martin R."/>
            <person name="McLaughlin D.J."/>
            <person name="Morgenstern I."/>
            <person name="Morin E."/>
            <person name="Murat C."/>
            <person name="Nagy L.G."/>
            <person name="Nolan M."/>
            <person name="Ohm R.A."/>
            <person name="Patyshakuliyeva A."/>
            <person name="Rokas A."/>
            <person name="Ruiz-Duenas F.J."/>
            <person name="Sabat G."/>
            <person name="Salamov A."/>
            <person name="Samejima M."/>
            <person name="Schmutz J."/>
            <person name="Slot J.C."/>
            <person name="St John F."/>
            <person name="Stenlid J."/>
            <person name="Sun H."/>
            <person name="Sun S."/>
            <person name="Syed K."/>
            <person name="Tsang A."/>
            <person name="Wiebenga A."/>
            <person name="Young D."/>
            <person name="Pisabarro A."/>
            <person name="Eastwood D.C."/>
            <person name="Martin F."/>
            <person name="Cullen D."/>
            <person name="Grigoriev I.V."/>
            <person name="Hibbett D.S."/>
        </authorList>
    </citation>
    <scope>NUCLEOTIDE SEQUENCE</scope>
    <source>
        <strain evidence="2">FP-58527</strain>
    </source>
</reference>